<name>A0ABN2MKS4_9MICO</name>
<keyword evidence="4 8" id="KW-1133">Transmembrane helix</keyword>
<keyword evidence="2 8" id="KW-0812">Transmembrane</keyword>
<evidence type="ECO:0000256" key="5">
    <source>
        <dbReference type="ARBA" id="ARBA00023136"/>
    </source>
</evidence>
<dbReference type="PANTHER" id="PTHR21016">
    <property type="entry name" value="BETA-AMYLOID BINDING PROTEIN-RELATED"/>
    <property type="match status" value="1"/>
</dbReference>
<proteinExistence type="predicted"/>
<keyword evidence="3" id="KW-0732">Signal</keyword>
<evidence type="ECO:0000256" key="3">
    <source>
        <dbReference type="ARBA" id="ARBA00022729"/>
    </source>
</evidence>
<dbReference type="SUPFAM" id="SSF81995">
    <property type="entry name" value="beta-sandwich domain of Sec23/24"/>
    <property type="match status" value="1"/>
</dbReference>
<organism evidence="10 11">
    <name type="scientific">Agromyces salentinus</name>
    <dbReference type="NCBI Taxonomy" id="269421"/>
    <lineage>
        <taxon>Bacteria</taxon>
        <taxon>Bacillati</taxon>
        <taxon>Actinomycetota</taxon>
        <taxon>Actinomycetes</taxon>
        <taxon>Micrococcales</taxon>
        <taxon>Microbacteriaceae</taxon>
        <taxon>Agromyces</taxon>
    </lineage>
</organism>
<evidence type="ECO:0000256" key="6">
    <source>
        <dbReference type="ARBA" id="ARBA00023180"/>
    </source>
</evidence>
<protein>
    <recommendedName>
        <fullName evidence="9">TM2 domain-containing protein</fullName>
    </recommendedName>
</protein>
<dbReference type="Gene3D" id="2.60.40.1240">
    <property type="match status" value="1"/>
</dbReference>
<dbReference type="EMBL" id="BAAANK010000003">
    <property type="protein sequence ID" value="GAA1830185.1"/>
    <property type="molecule type" value="Genomic_DNA"/>
</dbReference>
<evidence type="ECO:0000256" key="7">
    <source>
        <dbReference type="SAM" id="MobiDB-lite"/>
    </source>
</evidence>
<keyword evidence="6" id="KW-0325">Glycoprotein</keyword>
<evidence type="ECO:0000256" key="8">
    <source>
        <dbReference type="SAM" id="Phobius"/>
    </source>
</evidence>
<dbReference type="RefSeq" id="WP_281352040.1">
    <property type="nucleotide sequence ID" value="NZ_BAAANK010000003.1"/>
</dbReference>
<dbReference type="Pfam" id="PF05154">
    <property type="entry name" value="TM2"/>
    <property type="match status" value="1"/>
</dbReference>
<accession>A0ABN2MKS4</accession>
<feature type="compositionally biased region" description="Pro residues" evidence="7">
    <location>
        <begin position="1"/>
        <end position="20"/>
    </location>
</feature>
<dbReference type="PANTHER" id="PTHR21016:SF4">
    <property type="entry name" value="TM2 DOMAIN-CONTAINING PROTEIN 2"/>
    <property type="match status" value="1"/>
</dbReference>
<dbReference type="Proteomes" id="UP001501746">
    <property type="component" value="Unassembled WGS sequence"/>
</dbReference>
<feature type="region of interest" description="Disordered" evidence="7">
    <location>
        <begin position="1"/>
        <end position="52"/>
    </location>
</feature>
<comment type="caution">
    <text evidence="10">The sequence shown here is derived from an EMBL/GenBank/DDBJ whole genome shotgun (WGS) entry which is preliminary data.</text>
</comment>
<feature type="transmembrane region" description="Helical" evidence="8">
    <location>
        <begin position="151"/>
        <end position="169"/>
    </location>
</feature>
<keyword evidence="11" id="KW-1185">Reference proteome</keyword>
<dbReference type="InterPro" id="IPR050932">
    <property type="entry name" value="TM2D1-3-like"/>
</dbReference>
<sequence length="359" mass="36827">MSDPTNPPSLPPQPPVPAQPPVASQYVGAPPPAASAPPQPYGSVPTPPPPASPAAYGNAPYGAAPAPAMYQPPAASVGQKSFIATWLFAWLLGFWGVDRFYLGKVGTGIAKLLTLGGLGVWVLIDLILVLSGAQRDIRGQRLAGYDQHKKLAWIVTGAVIALSLVLNIINGAAAGAGGALDASRDKPAVVAEADAAADEAAAADAEAPAEEAEPVAEPAAEAGTATSPLPQPYIAKGMLGGEKYSLTASVTADGQDVTEYNMFNDPAPAGFKYVIVEATMTGIDEDGVEPSLASFDLTLATPEGNQYTTEIIVLGEGMPSMYEGPTLYPGSAFTGYMAFLVPEASSGFMLHDNGNYIAL</sequence>
<dbReference type="InterPro" id="IPR007829">
    <property type="entry name" value="TM2"/>
</dbReference>
<evidence type="ECO:0000256" key="2">
    <source>
        <dbReference type="ARBA" id="ARBA00022692"/>
    </source>
</evidence>
<reference evidence="10 11" key="1">
    <citation type="journal article" date="2019" name="Int. J. Syst. Evol. Microbiol.">
        <title>The Global Catalogue of Microorganisms (GCM) 10K type strain sequencing project: providing services to taxonomists for standard genome sequencing and annotation.</title>
        <authorList>
            <consortium name="The Broad Institute Genomics Platform"/>
            <consortium name="The Broad Institute Genome Sequencing Center for Infectious Disease"/>
            <person name="Wu L."/>
            <person name="Ma J."/>
        </authorList>
    </citation>
    <scope>NUCLEOTIDE SEQUENCE [LARGE SCALE GENOMIC DNA]</scope>
    <source>
        <strain evidence="10 11">JCM 14323</strain>
    </source>
</reference>
<comment type="subcellular location">
    <subcellularLocation>
        <location evidence="1">Membrane</location>
        <topology evidence="1">Multi-pass membrane protein</topology>
    </subcellularLocation>
</comment>
<dbReference type="InterPro" id="IPR029050">
    <property type="entry name" value="Immunoprotect_excell_Ig-like"/>
</dbReference>
<evidence type="ECO:0000256" key="4">
    <source>
        <dbReference type="ARBA" id="ARBA00022989"/>
    </source>
</evidence>
<evidence type="ECO:0000259" key="9">
    <source>
        <dbReference type="Pfam" id="PF05154"/>
    </source>
</evidence>
<feature type="region of interest" description="Disordered" evidence="7">
    <location>
        <begin position="200"/>
        <end position="228"/>
    </location>
</feature>
<feature type="compositionally biased region" description="Pro residues" evidence="7">
    <location>
        <begin position="29"/>
        <end position="52"/>
    </location>
</feature>
<feature type="domain" description="TM2" evidence="9">
    <location>
        <begin position="79"/>
        <end position="127"/>
    </location>
</feature>
<evidence type="ECO:0000256" key="1">
    <source>
        <dbReference type="ARBA" id="ARBA00004141"/>
    </source>
</evidence>
<evidence type="ECO:0000313" key="11">
    <source>
        <dbReference type="Proteomes" id="UP001501746"/>
    </source>
</evidence>
<evidence type="ECO:0000313" key="10">
    <source>
        <dbReference type="EMBL" id="GAA1830185.1"/>
    </source>
</evidence>
<keyword evidence="5 8" id="KW-0472">Membrane</keyword>
<gene>
    <name evidence="10" type="ORF">GCM10009750_12470</name>
</gene>
<feature type="transmembrane region" description="Helical" evidence="8">
    <location>
        <begin position="109"/>
        <end position="130"/>
    </location>
</feature>